<dbReference type="Gene3D" id="1.10.10.10">
    <property type="entry name" value="Winged helix-like DNA-binding domain superfamily/Winged helix DNA-binding domain"/>
    <property type="match status" value="1"/>
</dbReference>
<organism evidence="5 6">
    <name type="scientific">Natronorubrum thiooxidans</name>
    <dbReference type="NCBI Taxonomy" id="308853"/>
    <lineage>
        <taxon>Archaea</taxon>
        <taxon>Methanobacteriati</taxon>
        <taxon>Methanobacteriota</taxon>
        <taxon>Stenosarchaea group</taxon>
        <taxon>Halobacteria</taxon>
        <taxon>Halobacteriales</taxon>
        <taxon>Natrialbaceae</taxon>
        <taxon>Natronorubrum</taxon>
    </lineage>
</organism>
<dbReference type="STRING" id="308853.SAMN05421752_102257"/>
<name>A0A1N7DHI1_9EURY</name>
<evidence type="ECO:0000259" key="4">
    <source>
        <dbReference type="Pfam" id="PF15915"/>
    </source>
</evidence>
<evidence type="ECO:0000259" key="3">
    <source>
        <dbReference type="Pfam" id="PF04967"/>
    </source>
</evidence>
<dbReference type="EMBL" id="FTNR01000002">
    <property type="protein sequence ID" value="SIR75286.1"/>
    <property type="molecule type" value="Genomic_DNA"/>
</dbReference>
<sequence>MGFIAEVHLSHDDLALVPTIEQQPAVTLRSEYAAPANGQRLQFFSAFGETYTALEAAMETDHTISNPTRIATFENRAIYRVTVETDLEIIPEHCAESGLFVFTITSNDRGWVTRVHLPDRDALAMFRKCCRSRGISFHVTQLYDSSVSDDGTYVLSEQQYEILMMAYYAGYFDVPRGCTQDDLAARLEISDSAVSQRLRRAISDLIAGTVENDRTPTEYG</sequence>
<gene>
    <name evidence="5" type="ORF">SAMN05421752_102257</name>
</gene>
<reference evidence="6" key="1">
    <citation type="submission" date="2017-01" db="EMBL/GenBank/DDBJ databases">
        <authorList>
            <person name="Varghese N."/>
            <person name="Submissions S."/>
        </authorList>
    </citation>
    <scope>NUCLEOTIDE SEQUENCE [LARGE SCALE GENOMIC DNA]</scope>
    <source>
        <strain evidence="6">type strain: HArc-</strain>
    </source>
</reference>
<evidence type="ECO:0000256" key="1">
    <source>
        <dbReference type="ARBA" id="ARBA00023015"/>
    </source>
</evidence>
<dbReference type="PANTHER" id="PTHR34236">
    <property type="entry name" value="DIMETHYL SULFOXIDE REDUCTASE TRANSCRIPTIONAL ACTIVATOR"/>
    <property type="match status" value="1"/>
</dbReference>
<dbReference type="AlphaFoldDB" id="A0A1N7DHI1"/>
<evidence type="ECO:0000256" key="2">
    <source>
        <dbReference type="ARBA" id="ARBA00023163"/>
    </source>
</evidence>
<keyword evidence="2" id="KW-0804">Transcription</keyword>
<dbReference type="Pfam" id="PF04967">
    <property type="entry name" value="HTH_10"/>
    <property type="match status" value="1"/>
</dbReference>
<dbReference type="InterPro" id="IPR013324">
    <property type="entry name" value="RNA_pol_sigma_r3/r4-like"/>
</dbReference>
<dbReference type="SUPFAM" id="SSF88659">
    <property type="entry name" value="Sigma3 and sigma4 domains of RNA polymerase sigma factors"/>
    <property type="match status" value="1"/>
</dbReference>
<evidence type="ECO:0000313" key="6">
    <source>
        <dbReference type="Proteomes" id="UP000185936"/>
    </source>
</evidence>
<proteinExistence type="predicted"/>
<dbReference type="Proteomes" id="UP000185936">
    <property type="component" value="Unassembled WGS sequence"/>
</dbReference>
<evidence type="ECO:0000313" key="5">
    <source>
        <dbReference type="EMBL" id="SIR75286.1"/>
    </source>
</evidence>
<dbReference type="InterPro" id="IPR007050">
    <property type="entry name" value="HTH_bacterioopsin"/>
</dbReference>
<keyword evidence="6" id="KW-1185">Reference proteome</keyword>
<dbReference type="InterPro" id="IPR036388">
    <property type="entry name" value="WH-like_DNA-bd_sf"/>
</dbReference>
<protein>
    <submittedName>
        <fullName evidence="5">Predicted DNA binding protein, contains HTH domain</fullName>
    </submittedName>
</protein>
<dbReference type="OrthoDB" id="156233at2157"/>
<dbReference type="RefSeq" id="WP_076607949.1">
    <property type="nucleotide sequence ID" value="NZ_FTNR01000002.1"/>
</dbReference>
<dbReference type="InterPro" id="IPR031803">
    <property type="entry name" value="BAT_GAF/HTH-assoc"/>
</dbReference>
<keyword evidence="1" id="KW-0805">Transcription regulation</keyword>
<feature type="domain" description="HTH bat-type" evidence="3">
    <location>
        <begin position="155"/>
        <end position="206"/>
    </location>
</feature>
<feature type="domain" description="Bacterioopsin transcriptional activator GAF and HTH associated" evidence="4">
    <location>
        <begin position="7"/>
        <end position="137"/>
    </location>
</feature>
<dbReference type="Pfam" id="PF15915">
    <property type="entry name" value="BAT"/>
    <property type="match status" value="1"/>
</dbReference>
<dbReference type="PANTHER" id="PTHR34236:SF1">
    <property type="entry name" value="DIMETHYL SULFOXIDE REDUCTASE TRANSCRIPTIONAL ACTIVATOR"/>
    <property type="match status" value="1"/>
</dbReference>
<accession>A0A1N7DHI1</accession>